<dbReference type="InterPro" id="IPR009000">
    <property type="entry name" value="Transl_B-barrel_sf"/>
</dbReference>
<dbReference type="GO" id="GO:0005737">
    <property type="term" value="C:cytoplasm"/>
    <property type="evidence" value="ECO:0007669"/>
    <property type="project" value="UniProtKB-SubCell"/>
</dbReference>
<dbReference type="SUPFAM" id="SSF50447">
    <property type="entry name" value="Translation proteins"/>
    <property type="match status" value="1"/>
</dbReference>
<comment type="subcellular location">
    <subcellularLocation>
        <location evidence="5">Cytoplasm</location>
    </subcellularLocation>
</comment>
<keyword evidence="2 5" id="KW-0690">Ribosome biogenesis</keyword>
<comment type="similarity">
    <text evidence="5">Belongs to the RimM family.</text>
</comment>
<dbReference type="Pfam" id="PF01782">
    <property type="entry name" value="RimM"/>
    <property type="match status" value="1"/>
</dbReference>
<evidence type="ECO:0000259" key="7">
    <source>
        <dbReference type="Pfam" id="PF24986"/>
    </source>
</evidence>
<comment type="domain">
    <text evidence="5">The PRC barrel domain binds ribosomal protein uS19.</text>
</comment>
<feature type="domain" description="RimM N-terminal" evidence="6">
    <location>
        <begin position="9"/>
        <end position="88"/>
    </location>
</feature>
<dbReference type="Pfam" id="PF24986">
    <property type="entry name" value="PRC_RimM"/>
    <property type="match status" value="1"/>
</dbReference>
<dbReference type="Proteomes" id="UP000521199">
    <property type="component" value="Unassembled WGS sequence"/>
</dbReference>
<dbReference type="InterPro" id="IPR011961">
    <property type="entry name" value="RimM"/>
</dbReference>
<keyword evidence="3 5" id="KW-0698">rRNA processing</keyword>
<evidence type="ECO:0000256" key="3">
    <source>
        <dbReference type="ARBA" id="ARBA00022552"/>
    </source>
</evidence>
<dbReference type="EMBL" id="JACHHP010000001">
    <property type="protein sequence ID" value="MBB5207066.1"/>
    <property type="molecule type" value="Genomic_DNA"/>
</dbReference>
<sequence>MSDERRVLLGRIAGVFGVQGWVKVLSHTQPLEAIFTYRPWILRQRGVERVVERIEGKPQGKGLIVRIPDISTRDAAEAAIGTEIWVPRLLMPAPRPGEYYWVDLEGLRVLTVEGVSLGRVSHVFATGANDVLSVRDDARERLVPFLMDSVIKRVDLDAGVIEVDWDPDF</sequence>
<protein>
    <recommendedName>
        <fullName evidence="5">Ribosome maturation factor RimM</fullName>
    </recommendedName>
</protein>
<comment type="subunit">
    <text evidence="5">Binds ribosomal protein uS19.</text>
</comment>
<dbReference type="PANTHER" id="PTHR33692">
    <property type="entry name" value="RIBOSOME MATURATION FACTOR RIMM"/>
    <property type="match status" value="1"/>
</dbReference>
<evidence type="ECO:0000256" key="5">
    <source>
        <dbReference type="HAMAP-Rule" id="MF_00014"/>
    </source>
</evidence>
<dbReference type="GO" id="GO:0006364">
    <property type="term" value="P:rRNA processing"/>
    <property type="evidence" value="ECO:0007669"/>
    <property type="project" value="UniProtKB-UniRule"/>
</dbReference>
<feature type="domain" description="Ribosome maturation factor RimM PRC barrel" evidence="7">
    <location>
        <begin position="101"/>
        <end position="167"/>
    </location>
</feature>
<comment type="caution">
    <text evidence="8">The sequence shown here is derived from an EMBL/GenBank/DDBJ whole genome shotgun (WGS) entry which is preliminary data.</text>
</comment>
<dbReference type="InterPro" id="IPR056792">
    <property type="entry name" value="PRC_RimM"/>
</dbReference>
<evidence type="ECO:0000256" key="1">
    <source>
        <dbReference type="ARBA" id="ARBA00022490"/>
    </source>
</evidence>
<dbReference type="GO" id="GO:0005840">
    <property type="term" value="C:ribosome"/>
    <property type="evidence" value="ECO:0007669"/>
    <property type="project" value="InterPro"/>
</dbReference>
<dbReference type="Gene3D" id="2.30.30.240">
    <property type="entry name" value="PRC-barrel domain"/>
    <property type="match status" value="1"/>
</dbReference>
<evidence type="ECO:0000313" key="9">
    <source>
        <dbReference type="Proteomes" id="UP000521199"/>
    </source>
</evidence>
<proteinExistence type="inferred from homology"/>
<dbReference type="AlphaFoldDB" id="A0A7W8FYF9"/>
<evidence type="ECO:0000256" key="2">
    <source>
        <dbReference type="ARBA" id="ARBA00022517"/>
    </source>
</evidence>
<keyword evidence="4 5" id="KW-0143">Chaperone</keyword>
<dbReference type="RefSeq" id="WP_183959582.1">
    <property type="nucleotide sequence ID" value="NZ_JACHHP010000001.1"/>
</dbReference>
<evidence type="ECO:0000256" key="4">
    <source>
        <dbReference type="ARBA" id="ARBA00023186"/>
    </source>
</evidence>
<organism evidence="8 9">
    <name type="scientific">Chiayiivirga flava</name>
    <dbReference type="NCBI Taxonomy" id="659595"/>
    <lineage>
        <taxon>Bacteria</taxon>
        <taxon>Pseudomonadati</taxon>
        <taxon>Pseudomonadota</taxon>
        <taxon>Gammaproteobacteria</taxon>
        <taxon>Lysobacterales</taxon>
        <taxon>Lysobacteraceae</taxon>
        <taxon>Chiayiivirga</taxon>
    </lineage>
</organism>
<keyword evidence="1 5" id="KW-0963">Cytoplasm</keyword>
<evidence type="ECO:0000313" key="8">
    <source>
        <dbReference type="EMBL" id="MBB5207066.1"/>
    </source>
</evidence>
<dbReference type="InterPro" id="IPR011033">
    <property type="entry name" value="PRC_barrel-like_sf"/>
</dbReference>
<dbReference type="InterPro" id="IPR002676">
    <property type="entry name" value="RimM_N"/>
</dbReference>
<evidence type="ECO:0000259" key="6">
    <source>
        <dbReference type="Pfam" id="PF01782"/>
    </source>
</evidence>
<dbReference type="SUPFAM" id="SSF50346">
    <property type="entry name" value="PRC-barrel domain"/>
    <property type="match status" value="1"/>
</dbReference>
<accession>A0A7W8FYF9</accession>
<keyword evidence="9" id="KW-1185">Reference proteome</keyword>
<reference evidence="8 9" key="1">
    <citation type="submission" date="2020-08" db="EMBL/GenBank/DDBJ databases">
        <title>Genomic Encyclopedia of Type Strains, Phase IV (KMG-IV): sequencing the most valuable type-strain genomes for metagenomic binning, comparative biology and taxonomic classification.</title>
        <authorList>
            <person name="Goeker M."/>
        </authorList>
    </citation>
    <scope>NUCLEOTIDE SEQUENCE [LARGE SCALE GENOMIC DNA]</scope>
    <source>
        <strain evidence="8 9">DSM 24163</strain>
    </source>
</reference>
<dbReference type="Gene3D" id="2.40.30.60">
    <property type="entry name" value="RimM"/>
    <property type="match status" value="1"/>
</dbReference>
<dbReference type="NCBIfam" id="TIGR02273">
    <property type="entry name" value="16S_RimM"/>
    <property type="match status" value="1"/>
</dbReference>
<name>A0A7W8FYF9_9GAMM</name>
<dbReference type="InterPro" id="IPR036976">
    <property type="entry name" value="RimM_N_sf"/>
</dbReference>
<dbReference type="GO" id="GO:0043022">
    <property type="term" value="F:ribosome binding"/>
    <property type="evidence" value="ECO:0007669"/>
    <property type="project" value="InterPro"/>
</dbReference>
<dbReference type="PANTHER" id="PTHR33692:SF1">
    <property type="entry name" value="RIBOSOME MATURATION FACTOR RIMM"/>
    <property type="match status" value="1"/>
</dbReference>
<dbReference type="GO" id="GO:0042274">
    <property type="term" value="P:ribosomal small subunit biogenesis"/>
    <property type="evidence" value="ECO:0007669"/>
    <property type="project" value="UniProtKB-UniRule"/>
</dbReference>
<dbReference type="HAMAP" id="MF_00014">
    <property type="entry name" value="Ribosome_mat_RimM"/>
    <property type="match status" value="1"/>
</dbReference>
<comment type="function">
    <text evidence="5">An accessory protein needed during the final step in the assembly of 30S ribosomal subunit, possibly for assembly of the head region. Essential for efficient processing of 16S rRNA. May be needed both before and after RbfA during the maturation of 16S rRNA. It has affinity for free ribosomal 30S subunits but not for 70S ribosomes.</text>
</comment>
<gene>
    <name evidence="5" type="primary">rimM</name>
    <name evidence="8" type="ORF">HNQ52_000582</name>
</gene>